<keyword evidence="5" id="KW-1185">Reference proteome</keyword>
<dbReference type="GO" id="GO:0005524">
    <property type="term" value="F:ATP binding"/>
    <property type="evidence" value="ECO:0007669"/>
    <property type="project" value="InterPro"/>
</dbReference>
<comment type="similarity">
    <text evidence="1">Belongs to the GSP E family.</text>
</comment>
<name>A0A1B6VX77_9NEIS</name>
<dbReference type="Gene3D" id="3.40.50.300">
    <property type="entry name" value="P-loop containing nucleotide triphosphate hydrolases"/>
    <property type="match status" value="1"/>
</dbReference>
<proteinExistence type="inferred from homology"/>
<dbReference type="CDD" id="cd01131">
    <property type="entry name" value="PilT"/>
    <property type="match status" value="1"/>
</dbReference>
<dbReference type="STRING" id="1795832.A7Q00_09090"/>
<dbReference type="Gene3D" id="3.30.450.90">
    <property type="match status" value="1"/>
</dbReference>
<dbReference type="SUPFAM" id="SSF52540">
    <property type="entry name" value="P-loop containing nucleoside triphosphate hydrolases"/>
    <property type="match status" value="1"/>
</dbReference>
<evidence type="ECO:0000313" key="5">
    <source>
        <dbReference type="Proteomes" id="UP000077726"/>
    </source>
</evidence>
<dbReference type="PANTHER" id="PTHR30486">
    <property type="entry name" value="TWITCHING MOTILITY PROTEIN PILT"/>
    <property type="match status" value="1"/>
</dbReference>
<dbReference type="Pfam" id="PF00437">
    <property type="entry name" value="T2SSE"/>
    <property type="match status" value="1"/>
</dbReference>
<gene>
    <name evidence="4" type="ORF">A7Q00_09090</name>
</gene>
<dbReference type="InterPro" id="IPR050921">
    <property type="entry name" value="T4SS_GSP_E_ATPase"/>
</dbReference>
<evidence type="ECO:0000256" key="2">
    <source>
        <dbReference type="SAM" id="MobiDB-lite"/>
    </source>
</evidence>
<feature type="region of interest" description="Disordered" evidence="2">
    <location>
        <begin position="53"/>
        <end position="197"/>
    </location>
</feature>
<dbReference type="PANTHER" id="PTHR30486:SF12">
    <property type="entry name" value="TYPE IV PILUS ATPASE PILU"/>
    <property type="match status" value="1"/>
</dbReference>
<comment type="caution">
    <text evidence="4">The sequence shown here is derived from an EMBL/GenBank/DDBJ whole genome shotgun (WGS) entry which is preliminary data.</text>
</comment>
<dbReference type="InterPro" id="IPR006321">
    <property type="entry name" value="PilT/PilU"/>
</dbReference>
<feature type="compositionally biased region" description="Pro residues" evidence="2">
    <location>
        <begin position="81"/>
        <end position="90"/>
    </location>
</feature>
<feature type="domain" description="Bacterial type II secretion system protein E" evidence="3">
    <location>
        <begin position="201"/>
        <end position="484"/>
    </location>
</feature>
<evidence type="ECO:0000256" key="1">
    <source>
        <dbReference type="ARBA" id="ARBA00006611"/>
    </source>
</evidence>
<sequence>MSNDQHKQNLAELLSEMANQRGDMPPEPTPVASTMMPNGDLAAVESQLAAGTLDIPPLPDLPESAFGEPELIEPDFVAQPITPPAPPAQPAQPRAAEPQQPRLKSKYAAALAPNAAQPMQAPAQPAQPRPTLQQQQATAQPQQAPVQPQPVQQQAQPAPQPQAALQQPAARPAPAASNHPPLHAEPAQPVGHGPNQHLTRERAKLHPLLEKMADESLKRNASDIFISSNFPPSFKIDGTLVPIPVKPLTEEEAAQIVYSTFNDEQKAKFPVEWELNYSLQSQNGIRFRVNAYHEQGRIGLVMRRITTNILTIDDLRLPQVLKELSMRKRGLIILAGPTGSGKSTSQAAMLDWRNKHSAGHIVTIEDPIEYIHSPIKSIITQREVGLDTHSWGAAVQSAMRQAPDVVCVGEVRNEHSMEYALQLAQTGHLCFFTIHATNASQTVERIMNLYPEERHQQILMDLALNLVAIIGQRLVLKKGGKGRNAIIDLLINTPAMQDHVFKNELLEARELMERAEDDGMQTFDQDLFRLYINGEIDYDEALRQAESANDLRLRIKLYEEGRESTHIFERVNDLNLM</sequence>
<evidence type="ECO:0000313" key="4">
    <source>
        <dbReference type="EMBL" id="OAM40435.1"/>
    </source>
</evidence>
<dbReference type="Proteomes" id="UP000077726">
    <property type="component" value="Unassembled WGS sequence"/>
</dbReference>
<dbReference type="GO" id="GO:0016887">
    <property type="term" value="F:ATP hydrolysis activity"/>
    <property type="evidence" value="ECO:0007669"/>
    <property type="project" value="InterPro"/>
</dbReference>
<dbReference type="InterPro" id="IPR001482">
    <property type="entry name" value="T2SS/T4SS_dom"/>
</dbReference>
<dbReference type="EMBL" id="LXSQ01000021">
    <property type="protein sequence ID" value="OAM40435.1"/>
    <property type="molecule type" value="Genomic_DNA"/>
</dbReference>
<accession>A0A1B6VX77</accession>
<reference evidence="5" key="1">
    <citation type="submission" date="2016-05" db="EMBL/GenBank/DDBJ databases">
        <title>Draft genome of Corynebacterium afermentans subsp. afermentans LCDC 88199T.</title>
        <authorList>
            <person name="Bernier A.-M."/>
            <person name="Bernard K."/>
        </authorList>
    </citation>
    <scope>NUCLEOTIDE SEQUENCE [LARGE SCALE GENOMIC DNA]</scope>
    <source>
        <strain evidence="5">NML130454</strain>
    </source>
</reference>
<feature type="region of interest" description="Disordered" evidence="2">
    <location>
        <begin position="1"/>
        <end position="37"/>
    </location>
</feature>
<feature type="compositionally biased region" description="Low complexity" evidence="2">
    <location>
        <begin position="91"/>
        <end position="101"/>
    </location>
</feature>
<dbReference type="InterPro" id="IPR027417">
    <property type="entry name" value="P-loop_NTPase"/>
</dbReference>
<dbReference type="AlphaFoldDB" id="A0A1B6VX77"/>
<dbReference type="OrthoDB" id="5790493at2"/>
<organism evidence="4 5">
    <name type="scientific">Eikenella halliae</name>
    <dbReference type="NCBI Taxonomy" id="1795832"/>
    <lineage>
        <taxon>Bacteria</taxon>
        <taxon>Pseudomonadati</taxon>
        <taxon>Pseudomonadota</taxon>
        <taxon>Betaproteobacteria</taxon>
        <taxon>Neisseriales</taxon>
        <taxon>Neisseriaceae</taxon>
        <taxon>Eikenella</taxon>
    </lineage>
</organism>
<dbReference type="NCBIfam" id="TIGR01420">
    <property type="entry name" value="pilT_fam"/>
    <property type="match status" value="1"/>
</dbReference>
<evidence type="ECO:0000259" key="3">
    <source>
        <dbReference type="Pfam" id="PF00437"/>
    </source>
</evidence>
<feature type="compositionally biased region" description="Low complexity" evidence="2">
    <location>
        <begin position="108"/>
        <end position="176"/>
    </location>
</feature>
<protein>
    <submittedName>
        <fullName evidence="4">Pilus assembly protein PilU</fullName>
    </submittedName>
</protein>